<keyword evidence="2" id="KW-1185">Reference proteome</keyword>
<sequence length="541" mass="56944">RAIFQPGGAAACLQVGQQHRVAGIAAEVDALHLVIQAGADGAAARVLGVEHHGAGCGLRHHALDRRQVFQRLHAVQAQVVLAHVQQHRHVAAVERQAALEDAAARRLQHRELHLWRRQHGARRPVAAAIAALDLGAVDEHPFAGGAAGGDARLAQRMFDHQRGGGLAVGAGDRDHRDAAVVVAEHGLDDGRAGVARHAGARIFVHADAGCRVDFDDRAIAAVQRTRNVLAHQVDAGDIQPDLAGCAHAHGERFRRQAVGHILRRAAAGQVGVAAHDDAAAGLRHAVEVQPLRGQRGLGVTIQRDAGQDVGVAFAACRITVFQLHQLAHGGFTVADDRRRAAQRGGHHALAGHQDAVVVAGDVALDDDGAAMFARALKSQFHFVRGAAAGRDAAPVVAVQWLDRHQAVNVAGGAQRLLQRAHADTFRHRYAGFLQQRLGQLLVRRDADRDMASVAGDGGLQPFLLRAPAEQEHVGVVGQALVWNALADGGAQDGAGAGADGVALGGVLQRGHAGLQLLRQSRRAGGQAAYQRHRQVAGVDCH</sequence>
<name>B9TCP1_RICCO</name>
<gene>
    <name evidence="1" type="ORF">RCOM_1929660</name>
</gene>
<protein>
    <submittedName>
        <fullName evidence="1">Uncharacterized protein</fullName>
    </submittedName>
</protein>
<reference evidence="2" key="1">
    <citation type="journal article" date="2010" name="Nat. Biotechnol.">
        <title>Draft genome sequence of the oilseed species Ricinus communis.</title>
        <authorList>
            <person name="Chan A.P."/>
            <person name="Crabtree J."/>
            <person name="Zhao Q."/>
            <person name="Lorenzi H."/>
            <person name="Orvis J."/>
            <person name="Puiu D."/>
            <person name="Melake-Berhan A."/>
            <person name="Jones K.M."/>
            <person name="Redman J."/>
            <person name="Chen G."/>
            <person name="Cahoon E.B."/>
            <person name="Gedil M."/>
            <person name="Stanke M."/>
            <person name="Haas B.J."/>
            <person name="Wortman J.R."/>
            <person name="Fraser-Liggett C.M."/>
            <person name="Ravel J."/>
            <person name="Rabinowicz P.D."/>
        </authorList>
    </citation>
    <scope>NUCLEOTIDE SEQUENCE [LARGE SCALE GENOMIC DNA]</scope>
    <source>
        <strain evidence="2">cv. Hale</strain>
    </source>
</reference>
<feature type="non-terminal residue" evidence="1">
    <location>
        <position position="541"/>
    </location>
</feature>
<evidence type="ECO:0000313" key="1">
    <source>
        <dbReference type="EMBL" id="EEF26373.1"/>
    </source>
</evidence>
<proteinExistence type="predicted"/>
<dbReference type="Proteomes" id="UP000008311">
    <property type="component" value="Unassembled WGS sequence"/>
</dbReference>
<dbReference type="InParanoid" id="B9TCP1"/>
<organism evidence="1 2">
    <name type="scientific">Ricinus communis</name>
    <name type="common">Castor bean</name>
    <dbReference type="NCBI Taxonomy" id="3988"/>
    <lineage>
        <taxon>Eukaryota</taxon>
        <taxon>Viridiplantae</taxon>
        <taxon>Streptophyta</taxon>
        <taxon>Embryophyta</taxon>
        <taxon>Tracheophyta</taxon>
        <taxon>Spermatophyta</taxon>
        <taxon>Magnoliopsida</taxon>
        <taxon>eudicotyledons</taxon>
        <taxon>Gunneridae</taxon>
        <taxon>Pentapetalae</taxon>
        <taxon>rosids</taxon>
        <taxon>fabids</taxon>
        <taxon>Malpighiales</taxon>
        <taxon>Euphorbiaceae</taxon>
        <taxon>Acalyphoideae</taxon>
        <taxon>Acalypheae</taxon>
        <taxon>Ricinus</taxon>
    </lineage>
</organism>
<dbReference type="EMBL" id="EQ977450">
    <property type="protein sequence ID" value="EEF26373.1"/>
    <property type="molecule type" value="Genomic_DNA"/>
</dbReference>
<dbReference type="AlphaFoldDB" id="B9TCP1"/>
<feature type="non-terminal residue" evidence="1">
    <location>
        <position position="1"/>
    </location>
</feature>
<evidence type="ECO:0000313" key="2">
    <source>
        <dbReference type="Proteomes" id="UP000008311"/>
    </source>
</evidence>
<accession>B9TCP1</accession>